<evidence type="ECO:0000259" key="1">
    <source>
        <dbReference type="PROSITE" id="PS50878"/>
    </source>
</evidence>
<organism evidence="2 3">
    <name type="scientific">Pitta sordida</name>
    <name type="common">Hooded pitta</name>
    <dbReference type="NCBI Taxonomy" id="9163"/>
    <lineage>
        <taxon>Eukaryota</taxon>
        <taxon>Metazoa</taxon>
        <taxon>Chordata</taxon>
        <taxon>Craniata</taxon>
        <taxon>Vertebrata</taxon>
        <taxon>Euteleostomi</taxon>
        <taxon>Archelosauria</taxon>
        <taxon>Archosauria</taxon>
        <taxon>Dinosauria</taxon>
        <taxon>Saurischia</taxon>
        <taxon>Theropoda</taxon>
        <taxon>Coelurosauria</taxon>
        <taxon>Aves</taxon>
        <taxon>Neognathae</taxon>
        <taxon>Neoaves</taxon>
        <taxon>Telluraves</taxon>
        <taxon>Australaves</taxon>
        <taxon>Passeriformes</taxon>
        <taxon>Pittidae</taxon>
        <taxon>Pitta</taxon>
    </lineage>
</organism>
<dbReference type="AlphaFoldDB" id="A0A851FID4"/>
<evidence type="ECO:0000313" key="3">
    <source>
        <dbReference type="Proteomes" id="UP000633448"/>
    </source>
</evidence>
<proteinExistence type="predicted"/>
<dbReference type="PROSITE" id="PS50878">
    <property type="entry name" value="RT_POL"/>
    <property type="match status" value="1"/>
</dbReference>
<comment type="caution">
    <text evidence="2">The sequence shown here is derived from an EMBL/GenBank/DDBJ whole genome shotgun (WGS) entry which is preliminary data.</text>
</comment>
<dbReference type="InterPro" id="IPR000477">
    <property type="entry name" value="RT_dom"/>
</dbReference>
<gene>
    <name evidence="2" type="primary">Pol_1</name>
    <name evidence="2" type="ORF">PITSOR_R15778</name>
</gene>
<dbReference type="Pfam" id="PF00078">
    <property type="entry name" value="RVT_1"/>
    <property type="match status" value="1"/>
</dbReference>
<dbReference type="EMBL" id="WEKX01017513">
    <property type="protein sequence ID" value="NWI92782.1"/>
    <property type="molecule type" value="Genomic_DNA"/>
</dbReference>
<accession>A0A851FID4</accession>
<name>A0A851FID4_PITSO</name>
<keyword evidence="3" id="KW-1185">Reference proteome</keyword>
<dbReference type="OrthoDB" id="416454at2759"/>
<reference evidence="2" key="1">
    <citation type="submission" date="2019-10" db="EMBL/GenBank/DDBJ databases">
        <title>Bird 10,000 Genomes (B10K) Project - Family phase.</title>
        <authorList>
            <person name="Zhang G."/>
        </authorList>
    </citation>
    <scope>NUCLEOTIDE SEQUENCE</scope>
    <source>
        <strain evidence="2">B10K-DU-002-53</strain>
        <tissue evidence="2">Muscle</tissue>
    </source>
</reference>
<sequence>IWPGQDSKYIHYDLFEDLVTHLVDEKKAVDVVCLDLSKAFDTVSHNKLQEKILEHGLDRSILCWVRNWLDGQAQRVLVNGATSSWQPVTSGVPQGSVLGPALFNIFIDDMDD</sequence>
<dbReference type="SUPFAM" id="SSF56672">
    <property type="entry name" value="DNA/RNA polymerases"/>
    <property type="match status" value="1"/>
</dbReference>
<feature type="non-terminal residue" evidence="2">
    <location>
        <position position="1"/>
    </location>
</feature>
<feature type="domain" description="Reverse transcriptase" evidence="1">
    <location>
        <begin position="1"/>
        <end position="112"/>
    </location>
</feature>
<dbReference type="PANTHER" id="PTHR33332">
    <property type="entry name" value="REVERSE TRANSCRIPTASE DOMAIN-CONTAINING PROTEIN"/>
    <property type="match status" value="1"/>
</dbReference>
<feature type="non-terminal residue" evidence="2">
    <location>
        <position position="112"/>
    </location>
</feature>
<protein>
    <submittedName>
        <fullName evidence="2">RTJK polymerase</fullName>
    </submittedName>
</protein>
<evidence type="ECO:0000313" key="2">
    <source>
        <dbReference type="EMBL" id="NWI92782.1"/>
    </source>
</evidence>
<dbReference type="Proteomes" id="UP000633448">
    <property type="component" value="Unassembled WGS sequence"/>
</dbReference>
<dbReference type="InterPro" id="IPR043502">
    <property type="entry name" value="DNA/RNA_pol_sf"/>
</dbReference>